<dbReference type="InterPro" id="IPR045177">
    <property type="entry name" value="FDM1-5/IDN2"/>
</dbReference>
<dbReference type="InterPro" id="IPR005379">
    <property type="entry name" value="FDM1-5/IDN2_XH"/>
</dbReference>
<dbReference type="Gramene" id="AET1Gv20256600.1">
    <property type="protein sequence ID" value="AET1Gv20256600.1"/>
    <property type="gene ID" value="AET1Gv20256600"/>
</dbReference>
<feature type="coiled-coil region" evidence="3">
    <location>
        <begin position="309"/>
        <end position="446"/>
    </location>
</feature>
<reference evidence="8" key="3">
    <citation type="journal article" date="2017" name="Nature">
        <title>Genome sequence of the progenitor of the wheat D genome Aegilops tauschii.</title>
        <authorList>
            <person name="Luo M.C."/>
            <person name="Gu Y.Q."/>
            <person name="Puiu D."/>
            <person name="Wang H."/>
            <person name="Twardziok S.O."/>
            <person name="Deal K.R."/>
            <person name="Huo N."/>
            <person name="Zhu T."/>
            <person name="Wang L."/>
            <person name="Wang Y."/>
            <person name="McGuire P.E."/>
            <person name="Liu S."/>
            <person name="Long H."/>
            <person name="Ramasamy R.K."/>
            <person name="Rodriguez J.C."/>
            <person name="Van S.L."/>
            <person name="Yuan L."/>
            <person name="Wang Z."/>
            <person name="Xia Z."/>
            <person name="Xiao L."/>
            <person name="Anderson O.D."/>
            <person name="Ouyang S."/>
            <person name="Liang Y."/>
            <person name="Zimin A.V."/>
            <person name="Pertea G."/>
            <person name="Qi P."/>
            <person name="Bennetzen J.L."/>
            <person name="Dai X."/>
            <person name="Dawson M.W."/>
            <person name="Muller H.G."/>
            <person name="Kugler K."/>
            <person name="Rivarola-Duarte L."/>
            <person name="Spannagl M."/>
            <person name="Mayer K.F.X."/>
            <person name="Lu F.H."/>
            <person name="Bevan M.W."/>
            <person name="Leroy P."/>
            <person name="Li P."/>
            <person name="You F.M."/>
            <person name="Sun Q."/>
            <person name="Liu Z."/>
            <person name="Lyons E."/>
            <person name="Wicker T."/>
            <person name="Salzberg S.L."/>
            <person name="Devos K.M."/>
            <person name="Dvorak J."/>
        </authorList>
    </citation>
    <scope>NUCLEOTIDE SEQUENCE [LARGE SCALE GENOMIC DNA]</scope>
    <source>
        <strain evidence="8">cv. AL8/78</strain>
    </source>
</reference>
<evidence type="ECO:0000256" key="2">
    <source>
        <dbReference type="ARBA" id="ARBA00023158"/>
    </source>
</evidence>
<reference evidence="8" key="5">
    <citation type="journal article" date="2021" name="G3 (Bethesda)">
        <title>Aegilops tauschii genome assembly Aet v5.0 features greater sequence contiguity and improved annotation.</title>
        <authorList>
            <person name="Wang L."/>
            <person name="Zhu T."/>
            <person name="Rodriguez J.C."/>
            <person name="Deal K.R."/>
            <person name="Dubcovsky J."/>
            <person name="McGuire P.E."/>
            <person name="Lux T."/>
            <person name="Spannagl M."/>
            <person name="Mayer K.F.X."/>
            <person name="Baldrich P."/>
            <person name="Meyers B.C."/>
            <person name="Huo N."/>
            <person name="Gu Y.Q."/>
            <person name="Zhou H."/>
            <person name="Devos K.M."/>
            <person name="Bennetzen J.L."/>
            <person name="Unver T."/>
            <person name="Budak H."/>
            <person name="Gulick P.J."/>
            <person name="Galiba G."/>
            <person name="Kalapos B."/>
            <person name="Nelson D.R."/>
            <person name="Li P."/>
            <person name="You F.M."/>
            <person name="Luo M.C."/>
            <person name="Dvorak J."/>
        </authorList>
    </citation>
    <scope>NUCLEOTIDE SEQUENCE [LARGE SCALE GENOMIC DNA]</scope>
    <source>
        <strain evidence="8">cv. AL8/78</strain>
    </source>
</reference>
<dbReference type="Pfam" id="PF03470">
    <property type="entry name" value="zf-XS"/>
    <property type="match status" value="1"/>
</dbReference>
<evidence type="ECO:0000259" key="5">
    <source>
        <dbReference type="Pfam" id="PF03468"/>
    </source>
</evidence>
<organism evidence="8 9">
    <name type="scientific">Aegilops tauschii subsp. strangulata</name>
    <name type="common">Goatgrass</name>
    <dbReference type="NCBI Taxonomy" id="200361"/>
    <lineage>
        <taxon>Eukaryota</taxon>
        <taxon>Viridiplantae</taxon>
        <taxon>Streptophyta</taxon>
        <taxon>Embryophyta</taxon>
        <taxon>Tracheophyta</taxon>
        <taxon>Spermatophyta</taxon>
        <taxon>Magnoliopsida</taxon>
        <taxon>Liliopsida</taxon>
        <taxon>Poales</taxon>
        <taxon>Poaceae</taxon>
        <taxon>BOP clade</taxon>
        <taxon>Pooideae</taxon>
        <taxon>Triticodae</taxon>
        <taxon>Triticeae</taxon>
        <taxon>Triticinae</taxon>
        <taxon>Aegilops</taxon>
    </lineage>
</organism>
<feature type="domain" description="Zinc finger-XS" evidence="7">
    <location>
        <begin position="89"/>
        <end position="129"/>
    </location>
</feature>
<dbReference type="EnsemblPlants" id="AET1Gv20256600.1">
    <property type="protein sequence ID" value="AET1Gv20256600.1"/>
    <property type="gene ID" value="AET1Gv20256600"/>
</dbReference>
<evidence type="ECO:0000259" key="7">
    <source>
        <dbReference type="Pfam" id="PF03470"/>
    </source>
</evidence>
<proteinExistence type="predicted"/>
<reference evidence="9" key="1">
    <citation type="journal article" date="2014" name="Science">
        <title>Ancient hybridizations among the ancestral genomes of bread wheat.</title>
        <authorList>
            <consortium name="International Wheat Genome Sequencing Consortium,"/>
            <person name="Marcussen T."/>
            <person name="Sandve S.R."/>
            <person name="Heier L."/>
            <person name="Spannagl M."/>
            <person name="Pfeifer M."/>
            <person name="Jakobsen K.S."/>
            <person name="Wulff B.B."/>
            <person name="Steuernagel B."/>
            <person name="Mayer K.F."/>
            <person name="Olsen O.A."/>
        </authorList>
    </citation>
    <scope>NUCLEOTIDE SEQUENCE [LARGE SCALE GENOMIC DNA]</scope>
    <source>
        <strain evidence="9">cv. AL8/78</strain>
    </source>
</reference>
<feature type="compositionally biased region" description="Basic residues" evidence="4">
    <location>
        <begin position="18"/>
        <end position="33"/>
    </location>
</feature>
<dbReference type="PANTHER" id="PTHR21596">
    <property type="entry name" value="RIBONUCLEASE P SUBUNIT P38"/>
    <property type="match status" value="1"/>
</dbReference>
<evidence type="ECO:0000256" key="1">
    <source>
        <dbReference type="ARBA" id="ARBA00023054"/>
    </source>
</evidence>
<dbReference type="AlphaFoldDB" id="A0A452Y1Q7"/>
<keyword evidence="2" id="KW-0943">RNA-mediated gene silencing</keyword>
<dbReference type="InterPro" id="IPR038588">
    <property type="entry name" value="XS_domain_sf"/>
</dbReference>
<dbReference type="Pfam" id="PF03468">
    <property type="entry name" value="XS"/>
    <property type="match status" value="1"/>
</dbReference>
<evidence type="ECO:0000256" key="4">
    <source>
        <dbReference type="SAM" id="MobiDB-lite"/>
    </source>
</evidence>
<reference evidence="8" key="4">
    <citation type="submission" date="2019-03" db="UniProtKB">
        <authorList>
            <consortium name="EnsemblPlants"/>
        </authorList>
    </citation>
    <scope>IDENTIFICATION</scope>
</reference>
<evidence type="ECO:0000313" key="8">
    <source>
        <dbReference type="EnsemblPlants" id="AET1Gv20256600.1"/>
    </source>
</evidence>
<evidence type="ECO:0000259" key="6">
    <source>
        <dbReference type="Pfam" id="PF03469"/>
    </source>
</evidence>
<feature type="domain" description="Factor of DNA methylation 1-5/IDN2" evidence="6">
    <location>
        <begin position="544"/>
        <end position="671"/>
    </location>
</feature>
<dbReference type="Proteomes" id="UP000015105">
    <property type="component" value="Chromosome 1D"/>
</dbReference>
<keyword evidence="9" id="KW-1185">Reference proteome</keyword>
<sequence length="672" mass="76965">LVRSNSPARFQSFPLPAKKAHRPARRGHPRANPRRAALLRPRLLGFSRPFAMDYTSDGDSELEAYGSDTYALLLSGDIKVMHDGSSYKCPFCSVGNGDYNIHELLQHALSVGAAHDQEAKQKVDHRALAKHLKDEPAKSHSPLLRPIIMDPQPPQHKRDELFVWPWMGIIVNMPSEYVGKSANRLKEHFSCFHPVKAHHVYSKGFPTGNAIVEFGKDFGGFRNARIFENQFEKNGYGKMGWQEKERRGSEPFGWIARADDYNAPGAIGDFLKKNGDLKTVDGVENEEKNKNEKLVASLSSKVIEKNMHLEALECEYQERTVSLQRMMEQREHQLQSYSQELQKMRQCSVEHTQKIVDENKKLRFDLQSMTHELDARSKELDELAAQTDCDRRKLELEKQRNATKSNHLMLAEMEYQKANENVRKLLEQQQKEKETALNNAKKLEEQFHVKHNLQLEIKHLTGKLEVIKLTPGNETSETGKRIAELTEELQDKIDEMEYTENYNQGLILQEKKAAVELQEARKFVLDALQDLGGQTSDKAHIGIRMMGELDSKAFLNVCRKYFPNDDAEVGSVEICSKWQNEIKNPEWRPFNGKELEVINEDDMKLKELKEVYGEEAYAAVVTALMELNGSGSSSGSRVPFPELWNQREGRKAKSKEAVQHAIKLFKASKRRR</sequence>
<dbReference type="GO" id="GO:0080188">
    <property type="term" value="P:gene silencing by siRNA-directed DNA methylation"/>
    <property type="evidence" value="ECO:0007669"/>
    <property type="project" value="InterPro"/>
</dbReference>
<dbReference type="Gene3D" id="3.30.70.2890">
    <property type="entry name" value="XS domain"/>
    <property type="match status" value="1"/>
</dbReference>
<evidence type="ECO:0008006" key="10">
    <source>
        <dbReference type="Google" id="ProtNLM"/>
    </source>
</evidence>
<dbReference type="STRING" id="200361.A0A452Y1Q7"/>
<evidence type="ECO:0000313" key="9">
    <source>
        <dbReference type="Proteomes" id="UP000015105"/>
    </source>
</evidence>
<dbReference type="InterPro" id="IPR005381">
    <property type="entry name" value="Znf-XS_domain"/>
</dbReference>
<protein>
    <recommendedName>
        <fullName evidence="10">XS domain-containing protein</fullName>
    </recommendedName>
</protein>
<keyword evidence="1 3" id="KW-0175">Coiled coil</keyword>
<feature type="region of interest" description="Disordered" evidence="4">
    <location>
        <begin position="1"/>
        <end position="35"/>
    </location>
</feature>
<evidence type="ECO:0000256" key="3">
    <source>
        <dbReference type="SAM" id="Coils"/>
    </source>
</evidence>
<dbReference type="PANTHER" id="PTHR21596:SF21">
    <property type="entry name" value="OS05G0153200 PROTEIN"/>
    <property type="match status" value="1"/>
</dbReference>
<reference evidence="9" key="2">
    <citation type="journal article" date="2017" name="Nat. Plants">
        <title>The Aegilops tauschii genome reveals multiple impacts of transposons.</title>
        <authorList>
            <person name="Zhao G."/>
            <person name="Zou C."/>
            <person name="Li K."/>
            <person name="Wang K."/>
            <person name="Li T."/>
            <person name="Gao L."/>
            <person name="Zhang X."/>
            <person name="Wang H."/>
            <person name="Yang Z."/>
            <person name="Liu X."/>
            <person name="Jiang W."/>
            <person name="Mao L."/>
            <person name="Kong X."/>
            <person name="Jiao Y."/>
            <person name="Jia J."/>
        </authorList>
    </citation>
    <scope>NUCLEOTIDE SEQUENCE [LARGE SCALE GENOMIC DNA]</scope>
    <source>
        <strain evidence="9">cv. AL8/78</strain>
    </source>
</reference>
<accession>A0A452Y1Q7</accession>
<dbReference type="Pfam" id="PF03469">
    <property type="entry name" value="XH"/>
    <property type="match status" value="1"/>
</dbReference>
<dbReference type="InterPro" id="IPR005380">
    <property type="entry name" value="XS_domain"/>
</dbReference>
<name>A0A452Y1Q7_AEGTS</name>
<feature type="domain" description="XS" evidence="5">
    <location>
        <begin position="159"/>
        <end position="262"/>
    </location>
</feature>